<keyword evidence="5" id="KW-1185">Reference proteome</keyword>
<sequence length="563" mass="63880">MCTILEDKLSHLQYSSGNISYALMHINYLTFHFIFSTRPNIFLGVSEGSAQYKKWYYELMIDQVDHFVTSEPSHLRVGWANTKGYAPYPGGGEGWGGNGVGDDLYSYGFDGLHLWSEDVVSCCVDLGAPSISFRINGQPVQGMFENFNTDGLFFPVVSFSAGIKVRFLFGGRHGDFKFLPPSSYAPCYEALLPKEKMKVEPVKEYKRDVEGVRDLLGTTQFTSQASFIPTPVETSQIREDNKRQHPCLVDFSKLPETEKNYNLQMSTETLNYMMSNSYKPSPLDLSDIKLTPGQELLVDKLAENAHNVWAKDRIKQGWTYGIQQVYRSPPYGLFSIQDLKSKRNPRLVPYVLLDERTKKSNRDSLREAIRTMIGFIPVCSLGLAQVGRMNLGKDASSFKYYTTCGLQEGFEPFAVNMNREVTMWFSKRLPTFVTRIDGTIDSPPCLKVTHKTFGTQNSNADMVFCRLSMPVEFHSFFKQSPNAMPLSSAIFKSEHKNPVPQCPPRLDVQTINAVLWSRMPNTFLKVETARVNERQGWVVQCVEPLQMLAVHIPEENRLCTGFI</sequence>
<dbReference type="Pfam" id="PF02026">
    <property type="entry name" value="RyR"/>
    <property type="match status" value="1"/>
</dbReference>
<organism evidence="4 5">
    <name type="scientific">Xenoophorus captivus</name>
    <dbReference type="NCBI Taxonomy" id="1517983"/>
    <lineage>
        <taxon>Eukaryota</taxon>
        <taxon>Metazoa</taxon>
        <taxon>Chordata</taxon>
        <taxon>Craniata</taxon>
        <taxon>Vertebrata</taxon>
        <taxon>Euteleostomi</taxon>
        <taxon>Actinopterygii</taxon>
        <taxon>Neopterygii</taxon>
        <taxon>Teleostei</taxon>
        <taxon>Neoteleostei</taxon>
        <taxon>Acanthomorphata</taxon>
        <taxon>Ovalentaria</taxon>
        <taxon>Atherinomorphae</taxon>
        <taxon>Cyprinodontiformes</taxon>
        <taxon>Goodeidae</taxon>
        <taxon>Xenoophorus</taxon>
    </lineage>
</organism>
<keyword evidence="1" id="KW-0106">Calcium</keyword>
<comment type="caution">
    <text evidence="4">The sequence shown here is derived from an EMBL/GenBank/DDBJ whole genome shotgun (WGS) entry which is preliminary data.</text>
</comment>
<evidence type="ECO:0000313" key="5">
    <source>
        <dbReference type="Proteomes" id="UP001434883"/>
    </source>
</evidence>
<dbReference type="InterPro" id="IPR003032">
    <property type="entry name" value="Ryanodine_rcpt"/>
</dbReference>
<protein>
    <recommendedName>
        <fullName evidence="3">B30.2/SPRY domain-containing protein</fullName>
    </recommendedName>
</protein>
<keyword evidence="2" id="KW-0107">Calcium channel</keyword>
<dbReference type="SMART" id="SM00449">
    <property type="entry name" value="SPRY"/>
    <property type="match status" value="1"/>
</dbReference>
<accession>A0ABV0S9Y4</accession>
<evidence type="ECO:0000256" key="1">
    <source>
        <dbReference type="ARBA" id="ARBA00022568"/>
    </source>
</evidence>
<dbReference type="PANTHER" id="PTHR46399">
    <property type="entry name" value="B30.2/SPRY DOMAIN-CONTAINING PROTEIN"/>
    <property type="match status" value="1"/>
</dbReference>
<dbReference type="InterPro" id="IPR015925">
    <property type="entry name" value="Ryanodine_IP3_receptor"/>
</dbReference>
<dbReference type="InterPro" id="IPR043136">
    <property type="entry name" value="B30.2/SPRY_sf"/>
</dbReference>
<evidence type="ECO:0000259" key="3">
    <source>
        <dbReference type="PROSITE" id="PS50188"/>
    </source>
</evidence>
<dbReference type="Gene3D" id="6.20.350.10">
    <property type="match status" value="2"/>
</dbReference>
<gene>
    <name evidence="4" type="ORF">XENOCAPTIV_007823</name>
</gene>
<dbReference type="InterPro" id="IPR003877">
    <property type="entry name" value="SPRY_dom"/>
</dbReference>
<dbReference type="EMBL" id="JAHRIN010075810">
    <property type="protein sequence ID" value="MEQ2217382.1"/>
    <property type="molecule type" value="Genomic_DNA"/>
</dbReference>
<dbReference type="InterPro" id="IPR013320">
    <property type="entry name" value="ConA-like_dom_sf"/>
</dbReference>
<dbReference type="CDD" id="cd12877">
    <property type="entry name" value="SPRY1_RyR"/>
    <property type="match status" value="1"/>
</dbReference>
<dbReference type="Pfam" id="PF00622">
    <property type="entry name" value="SPRY"/>
    <property type="match status" value="1"/>
</dbReference>
<keyword evidence="2" id="KW-0407">Ion channel</keyword>
<dbReference type="Gene3D" id="2.60.120.920">
    <property type="match status" value="1"/>
</dbReference>
<keyword evidence="1" id="KW-0813">Transport</keyword>
<keyword evidence="1" id="KW-0406">Ion transport</keyword>
<reference evidence="4 5" key="1">
    <citation type="submission" date="2021-06" db="EMBL/GenBank/DDBJ databases">
        <authorList>
            <person name="Palmer J.M."/>
        </authorList>
    </citation>
    <scope>NUCLEOTIDE SEQUENCE [LARGE SCALE GENOMIC DNA]</scope>
    <source>
        <strain evidence="4 5">XC_2019</strain>
        <tissue evidence="4">Muscle</tissue>
    </source>
</reference>
<proteinExistence type="predicted"/>
<dbReference type="InterPro" id="IPR035761">
    <property type="entry name" value="SPRY1_RyR"/>
</dbReference>
<evidence type="ECO:0000313" key="4">
    <source>
        <dbReference type="EMBL" id="MEQ2217382.1"/>
    </source>
</evidence>
<dbReference type="InterPro" id="IPR001870">
    <property type="entry name" value="B30.2/SPRY"/>
</dbReference>
<dbReference type="SUPFAM" id="SSF49899">
    <property type="entry name" value="Concanavalin A-like lectins/glucanases"/>
    <property type="match status" value="1"/>
</dbReference>
<dbReference type="PROSITE" id="PS50188">
    <property type="entry name" value="B302_SPRY"/>
    <property type="match status" value="1"/>
</dbReference>
<feature type="domain" description="B30.2/SPRY" evidence="3">
    <location>
        <begin position="1"/>
        <end position="174"/>
    </location>
</feature>
<dbReference type="Proteomes" id="UP001434883">
    <property type="component" value="Unassembled WGS sequence"/>
</dbReference>
<dbReference type="PANTHER" id="PTHR46399:SF9">
    <property type="entry name" value="RYANODINE RECEPTOR 3"/>
    <property type="match status" value="1"/>
</dbReference>
<keyword evidence="1" id="KW-0109">Calcium transport</keyword>
<evidence type="ECO:0000256" key="2">
    <source>
        <dbReference type="ARBA" id="ARBA00022673"/>
    </source>
</evidence>
<name>A0ABV0S9Y4_9TELE</name>